<accession>A0A9P3PK15</accession>
<organism evidence="1 2">
    <name type="scientific">Lyophyllum shimeji</name>
    <name type="common">Hon-shimeji</name>
    <name type="synonym">Tricholoma shimeji</name>
    <dbReference type="NCBI Taxonomy" id="47721"/>
    <lineage>
        <taxon>Eukaryota</taxon>
        <taxon>Fungi</taxon>
        <taxon>Dikarya</taxon>
        <taxon>Basidiomycota</taxon>
        <taxon>Agaricomycotina</taxon>
        <taxon>Agaricomycetes</taxon>
        <taxon>Agaricomycetidae</taxon>
        <taxon>Agaricales</taxon>
        <taxon>Tricholomatineae</taxon>
        <taxon>Lyophyllaceae</taxon>
        <taxon>Lyophyllum</taxon>
    </lineage>
</organism>
<dbReference type="AlphaFoldDB" id="A0A9P3PK15"/>
<evidence type="ECO:0000313" key="1">
    <source>
        <dbReference type="EMBL" id="GLB36884.1"/>
    </source>
</evidence>
<sequence length="155" mass="18053">MSMGIELLRRRHWQALIVRAGEFPLFLPRHMEVFDDDHHMCNVSYVEVSRITFSLHRVSTNFIVSCMYSIMEQFVDIGRGDHSCCQLQLVMGRAGWNVCERGSLAEFDVFIAPRHQGGRESRDFLHVRLKLDSEVTKSKSKRRRWNPNALMGDVN</sequence>
<comment type="caution">
    <text evidence="1">The sequence shown here is derived from an EMBL/GenBank/DDBJ whole genome shotgun (WGS) entry which is preliminary data.</text>
</comment>
<protein>
    <submittedName>
        <fullName evidence="1">Uncharacterized protein</fullName>
    </submittedName>
</protein>
<gene>
    <name evidence="1" type="ORF">LshimejAT787_0311710</name>
</gene>
<name>A0A9P3PK15_LYOSH</name>
<dbReference type="EMBL" id="BRPK01000003">
    <property type="protein sequence ID" value="GLB36884.1"/>
    <property type="molecule type" value="Genomic_DNA"/>
</dbReference>
<evidence type="ECO:0000313" key="2">
    <source>
        <dbReference type="Proteomes" id="UP001063166"/>
    </source>
</evidence>
<keyword evidence="2" id="KW-1185">Reference proteome</keyword>
<proteinExistence type="predicted"/>
<reference evidence="1" key="1">
    <citation type="submission" date="2022-07" db="EMBL/GenBank/DDBJ databases">
        <title>The genome of Lyophyllum shimeji provides insight into the initial evolution of ectomycorrhizal fungal genome.</title>
        <authorList>
            <person name="Kobayashi Y."/>
            <person name="Shibata T."/>
            <person name="Hirakawa H."/>
            <person name="Shigenobu S."/>
            <person name="Nishiyama T."/>
            <person name="Yamada A."/>
            <person name="Hasebe M."/>
            <person name="Kawaguchi M."/>
        </authorList>
    </citation>
    <scope>NUCLEOTIDE SEQUENCE</scope>
    <source>
        <strain evidence="1">AT787</strain>
    </source>
</reference>
<dbReference type="Proteomes" id="UP001063166">
    <property type="component" value="Unassembled WGS sequence"/>
</dbReference>